<dbReference type="EMBL" id="JAIRAU010000011">
    <property type="protein sequence ID" value="MBZ5709974.1"/>
    <property type="molecule type" value="Genomic_DNA"/>
</dbReference>
<feature type="compositionally biased region" description="Gly residues" evidence="5">
    <location>
        <begin position="29"/>
        <end position="45"/>
    </location>
</feature>
<feature type="region of interest" description="Disordered" evidence="5">
    <location>
        <begin position="28"/>
        <end position="72"/>
    </location>
</feature>
<dbReference type="RefSeq" id="WP_224191746.1">
    <property type="nucleotide sequence ID" value="NZ_JAIRAU010000011.1"/>
</dbReference>
<dbReference type="InterPro" id="IPR006710">
    <property type="entry name" value="Glyco_hydro_43"/>
</dbReference>
<feature type="compositionally biased region" description="Low complexity" evidence="5">
    <location>
        <begin position="46"/>
        <end position="70"/>
    </location>
</feature>
<gene>
    <name evidence="8" type="ORF">K7C98_11985</name>
</gene>
<protein>
    <submittedName>
        <fullName evidence="8">Family 43 glycosylhydrolase</fullName>
    </submittedName>
</protein>
<dbReference type="SUPFAM" id="SSF57196">
    <property type="entry name" value="EGF/Laminin"/>
    <property type="match status" value="1"/>
</dbReference>
<keyword evidence="4" id="KW-0326">Glycosidase</keyword>
<evidence type="ECO:0000259" key="7">
    <source>
        <dbReference type="PROSITE" id="PS50026"/>
    </source>
</evidence>
<feature type="domain" description="EGF-like" evidence="7">
    <location>
        <begin position="94"/>
        <end position="130"/>
    </location>
</feature>
<evidence type="ECO:0000256" key="4">
    <source>
        <dbReference type="ARBA" id="ARBA00023295"/>
    </source>
</evidence>
<dbReference type="Proteomes" id="UP001139031">
    <property type="component" value="Unassembled WGS sequence"/>
</dbReference>
<dbReference type="PROSITE" id="PS00022">
    <property type="entry name" value="EGF_1"/>
    <property type="match status" value="1"/>
</dbReference>
<dbReference type="InterPro" id="IPR050727">
    <property type="entry name" value="GH43_arabinanases"/>
</dbReference>
<dbReference type="Gene3D" id="2.10.25.10">
    <property type="entry name" value="Laminin"/>
    <property type="match status" value="1"/>
</dbReference>
<dbReference type="PANTHER" id="PTHR43301">
    <property type="entry name" value="ARABINAN ENDO-1,5-ALPHA-L-ARABINOSIDASE"/>
    <property type="match status" value="1"/>
</dbReference>
<proteinExistence type="inferred from homology"/>
<comment type="similarity">
    <text evidence="2">Belongs to the glycosyl hydrolase 43 family.</text>
</comment>
<reference evidence="8" key="1">
    <citation type="submission" date="2021-08" db="EMBL/GenBank/DDBJ databases">
        <authorList>
            <person name="Stevens D.C."/>
        </authorList>
    </citation>
    <scope>NUCLEOTIDE SEQUENCE</scope>
    <source>
        <strain evidence="8">DSM 53165</strain>
    </source>
</reference>
<evidence type="ECO:0000313" key="9">
    <source>
        <dbReference type="Proteomes" id="UP001139031"/>
    </source>
</evidence>
<evidence type="ECO:0000256" key="5">
    <source>
        <dbReference type="SAM" id="MobiDB-lite"/>
    </source>
</evidence>
<dbReference type="PROSITE" id="PS51257">
    <property type="entry name" value="PROKAR_LIPOPROTEIN"/>
    <property type="match status" value="1"/>
</dbReference>
<keyword evidence="9" id="KW-1185">Reference proteome</keyword>
<evidence type="ECO:0000256" key="6">
    <source>
        <dbReference type="SAM" id="SignalP"/>
    </source>
</evidence>
<evidence type="ECO:0000256" key="1">
    <source>
        <dbReference type="ARBA" id="ARBA00004834"/>
    </source>
</evidence>
<dbReference type="SUPFAM" id="SSF75005">
    <property type="entry name" value="Arabinanase/levansucrase/invertase"/>
    <property type="match status" value="1"/>
</dbReference>
<feature type="chain" id="PRO_5045285981" evidence="6">
    <location>
        <begin position="26"/>
        <end position="640"/>
    </location>
</feature>
<sequence>MRLRLAPLACILASAACFDDGGVIAGPVGDPGTGSPGEATGGSTGGLPTSTSTSPPTSTGDTTGPTGDEPGCPDVTSPDCPCPPGQVLKDSVCVHETCAADTCHGHGVCAEGPDGVTCACDEGFTGGRCDGRGADFYSRTLLMPGLADPDIYKEHDDLFLLTGTGSSLTLPIYESTDLLEFHEKKIYDPAALDPAHDYCYIWAPDLTRHDGAYHLYFSAHRVASGAACPPGAAQDVATFHTSAPTLDLEFGVPELIHDGTPWPRTRIASGCPPEGCSRAIRIDAAAFDDGAERWLFYVWFQGGNNISSFPFSNPDAVTHHAGPALFAVQPFEEQINEAPDVFARAGKHYLSFSTGFFNSQYAMFHVVSDAVGDLTRSRAVRRHSVPIRTSADILVETHGHNSIVERRGEFFNVFHVGSFDGGGNLTDRSTHKQRIAFKPDGSIHGLNFVDLRWPRLPGHEYSLDVVTRDGGVYGPCIADALLGSATSVRFAGICPSAGDVRVAKSDVAAFRLYYSDDGIWQDPVEQPYDGFSDQLFLPIPGGTAAAVELHWNEKVTGTEYSLDVRRTDDTWVAPCAGESVLGTDISYVFTGACPTAGNNVALQDVKELRICSAVGNDWANAICASVPYDGVQGFVDVSIP</sequence>
<comment type="caution">
    <text evidence="8">The sequence shown here is derived from an EMBL/GenBank/DDBJ whole genome shotgun (WGS) entry which is preliminary data.</text>
</comment>
<dbReference type="CDD" id="cd00054">
    <property type="entry name" value="EGF_CA"/>
    <property type="match status" value="1"/>
</dbReference>
<dbReference type="PROSITE" id="PS01186">
    <property type="entry name" value="EGF_2"/>
    <property type="match status" value="1"/>
</dbReference>
<evidence type="ECO:0000313" key="8">
    <source>
        <dbReference type="EMBL" id="MBZ5709974.1"/>
    </source>
</evidence>
<feature type="signal peptide" evidence="6">
    <location>
        <begin position="1"/>
        <end position="25"/>
    </location>
</feature>
<dbReference type="PROSITE" id="PS50026">
    <property type="entry name" value="EGF_3"/>
    <property type="match status" value="1"/>
</dbReference>
<dbReference type="Gene3D" id="2.115.10.20">
    <property type="entry name" value="Glycosyl hydrolase domain, family 43"/>
    <property type="match status" value="1"/>
</dbReference>
<keyword evidence="6" id="KW-0732">Signal</keyword>
<evidence type="ECO:0000256" key="2">
    <source>
        <dbReference type="ARBA" id="ARBA00009865"/>
    </source>
</evidence>
<comment type="pathway">
    <text evidence="1">Glycan metabolism; L-arabinan degradation.</text>
</comment>
<accession>A0ABS7TP24</accession>
<dbReference type="Pfam" id="PF04616">
    <property type="entry name" value="Glyco_hydro_43"/>
    <property type="match status" value="1"/>
</dbReference>
<dbReference type="InterPro" id="IPR023296">
    <property type="entry name" value="Glyco_hydro_beta-prop_sf"/>
</dbReference>
<keyword evidence="3" id="KW-0378">Hydrolase</keyword>
<dbReference type="PANTHER" id="PTHR43301:SF3">
    <property type="entry name" value="ARABINAN ENDO-1,5-ALPHA-L-ARABINOSIDASE A-RELATED"/>
    <property type="match status" value="1"/>
</dbReference>
<organism evidence="8 9">
    <name type="scientific">Nannocystis pusilla</name>
    <dbReference type="NCBI Taxonomy" id="889268"/>
    <lineage>
        <taxon>Bacteria</taxon>
        <taxon>Pseudomonadati</taxon>
        <taxon>Myxococcota</taxon>
        <taxon>Polyangia</taxon>
        <taxon>Nannocystales</taxon>
        <taxon>Nannocystaceae</taxon>
        <taxon>Nannocystis</taxon>
    </lineage>
</organism>
<name>A0ABS7TP24_9BACT</name>
<evidence type="ECO:0000256" key="3">
    <source>
        <dbReference type="ARBA" id="ARBA00022801"/>
    </source>
</evidence>
<dbReference type="InterPro" id="IPR000742">
    <property type="entry name" value="EGF"/>
</dbReference>